<dbReference type="Proteomes" id="UP000037185">
    <property type="component" value="Unassembled WGS sequence"/>
</dbReference>
<name>A0ACC4WFJ5_STRFR</name>
<keyword evidence="2" id="KW-1185">Reference proteome</keyword>
<feature type="non-terminal residue" evidence="1">
    <location>
        <position position="1"/>
    </location>
</feature>
<gene>
    <name evidence="1" type="ORF">ADZ36_04780</name>
</gene>
<evidence type="ECO:0000313" key="2">
    <source>
        <dbReference type="Proteomes" id="UP000037185"/>
    </source>
</evidence>
<evidence type="ECO:0000313" key="1">
    <source>
        <dbReference type="EMBL" id="KNE83409.1"/>
    </source>
</evidence>
<reference evidence="1" key="1">
    <citation type="submission" date="2015-07" db="EMBL/GenBank/DDBJ databases">
        <title>Draft genome sequence of Streptomyces fradiae, a resistant strain to nitron-oligomycin.</title>
        <authorList>
            <person name="Vatlin A.A."/>
            <person name="Bekker O.B."/>
            <person name="Danilenko V.N."/>
        </authorList>
    </citation>
    <scope>NUCLEOTIDE SEQUENCE</scope>
    <source>
        <strain evidence="1">Olg1-1</strain>
    </source>
</reference>
<protein>
    <submittedName>
        <fullName evidence="1">Uncharacterized protein</fullName>
    </submittedName>
</protein>
<proteinExistence type="predicted"/>
<accession>A0ACC4WFJ5</accession>
<comment type="caution">
    <text evidence="1">The sequence shown here is derived from an EMBL/GenBank/DDBJ whole genome shotgun (WGS) entry which is preliminary data.</text>
</comment>
<dbReference type="EMBL" id="LGSP01000006">
    <property type="protein sequence ID" value="KNE83409.1"/>
    <property type="molecule type" value="Genomic_DNA"/>
</dbReference>
<organism evidence="1 2">
    <name type="scientific">Streptomyces fradiae</name>
    <name type="common">Streptomyces roseoflavus</name>
    <dbReference type="NCBI Taxonomy" id="1906"/>
    <lineage>
        <taxon>Bacteria</taxon>
        <taxon>Bacillati</taxon>
        <taxon>Actinomycetota</taxon>
        <taxon>Actinomycetes</taxon>
        <taxon>Kitasatosporales</taxon>
        <taxon>Streptomycetaceae</taxon>
        <taxon>Streptomyces</taxon>
    </lineage>
</organism>
<sequence>IAAGELLRCGPDRRGPAPLAAAGAVGYAFLGPASGDPGGPEGPGVLQTVAVVLVAGLAGLAGPAGAVLSARSGDGGRGGRAAGEARAAKAAKAAGEARHARDRLARRVLTAGFAACCVQPLSHPEALPVWTGSGPGRALYLLLAAVLTAQCDTALRAVFARSRRESPSGPRFRDEPRARVGPAAAVCGTGALLAPAVDVAGLWALPAFCLPLLPALYAYRRYEDVRATCRQTIASLARATEIAGCVPVGHARRVAVLSRDVGRELGLSGPELDVVEYAALLHDVGRLSLPDPAPGGAGELPAEDRRRIARLGGAVVRQTGVPPEVAVVVERQADPCPEQPLPTRIIRAVDAYDDLTDGAGRPAGAEALDRLRRDDGEEYEPRVVDALARVLSRGAAGS</sequence>